<dbReference type="AlphaFoldDB" id="A0A2A4EWM7"/>
<evidence type="ECO:0000256" key="1">
    <source>
        <dbReference type="ARBA" id="ARBA00022679"/>
    </source>
</evidence>
<dbReference type="RefSeq" id="WP_084902866.1">
    <property type="nucleotide sequence ID" value="NZ_CP020737.1"/>
</dbReference>
<comment type="caution">
    <text evidence="2">The sequence shown here is derived from an EMBL/GenBank/DDBJ whole genome shotgun (WGS) entry which is preliminary data.</text>
</comment>
<dbReference type="GeneID" id="69002293"/>
<dbReference type="Gene3D" id="3.40.50.10540">
    <property type="entry name" value="Crotonobetainyl-coa:carnitine coa-transferase, domain 1"/>
    <property type="match status" value="1"/>
</dbReference>
<gene>
    <name evidence="2" type="ORF">BZL54_31880</name>
</gene>
<accession>A0A2A4EWM7</accession>
<dbReference type="InterPro" id="IPR050483">
    <property type="entry name" value="CoA-transferase_III_domain"/>
</dbReference>
<dbReference type="SUPFAM" id="SSF89796">
    <property type="entry name" value="CoA-transferase family III (CaiB/BaiF)"/>
    <property type="match status" value="1"/>
</dbReference>
<proteinExistence type="predicted"/>
<dbReference type="PANTHER" id="PTHR48207">
    <property type="entry name" value="SUCCINATE--HYDROXYMETHYLGLUTARATE COA-TRANSFERASE"/>
    <property type="match status" value="1"/>
</dbReference>
<keyword evidence="1" id="KW-0808">Transferase</keyword>
<dbReference type="EMBL" id="MTZU01000115">
    <property type="protein sequence ID" value="PCE24830.1"/>
    <property type="molecule type" value="Genomic_DNA"/>
</dbReference>
<evidence type="ECO:0000313" key="3">
    <source>
        <dbReference type="Proteomes" id="UP000217994"/>
    </source>
</evidence>
<protein>
    <submittedName>
        <fullName evidence="2">Carnitine dehydratase</fullName>
    </submittedName>
</protein>
<organism evidence="2 3">
    <name type="scientific">Burkholderia ubonensis subsp. mesacidophila</name>
    <dbReference type="NCBI Taxonomy" id="265293"/>
    <lineage>
        <taxon>Bacteria</taxon>
        <taxon>Pseudomonadati</taxon>
        <taxon>Pseudomonadota</taxon>
        <taxon>Betaproteobacteria</taxon>
        <taxon>Burkholderiales</taxon>
        <taxon>Burkholderiaceae</taxon>
        <taxon>Burkholderia</taxon>
        <taxon>Burkholderia cepacia complex</taxon>
    </lineage>
</organism>
<dbReference type="InterPro" id="IPR003673">
    <property type="entry name" value="CoA-Trfase_fam_III"/>
</dbReference>
<dbReference type="Proteomes" id="UP000217994">
    <property type="component" value="Unassembled WGS sequence"/>
</dbReference>
<evidence type="ECO:0000313" key="2">
    <source>
        <dbReference type="EMBL" id="PCE24830.1"/>
    </source>
</evidence>
<dbReference type="InterPro" id="IPR023606">
    <property type="entry name" value="CoA-Trfase_III_dom_1_sf"/>
</dbReference>
<name>A0A2A4EWM7_9BURK</name>
<reference evidence="2 3" key="1">
    <citation type="submission" date="2017-01" db="EMBL/GenBank/DDBJ databases">
        <title>Whole-Genome Shotgun Sequencing of Two beta-Proteobacterial Species in Search of the Bulgecin Biosynthetic Cluster.</title>
        <authorList>
            <person name="Horsman M.E."/>
            <person name="Marous D.R."/>
            <person name="Li R."/>
            <person name="Oliver R.A."/>
            <person name="Byun B."/>
            <person name="Emrich S.J."/>
            <person name="Boggess B."/>
            <person name="Townsend C.A."/>
            <person name="Mobashery S."/>
        </authorList>
    </citation>
    <scope>NUCLEOTIDE SEQUENCE [LARGE SCALE GENOMIC DNA]</scope>
    <source>
        <strain evidence="2 3">ATCC 31433</strain>
    </source>
</reference>
<sequence length="383" mass="40838">MAEHEQQGALTGLRIVDLSRVLGGPYATQILADHGAEVIKVEPPSGDETRTWGPPFEGDTASYFLGVNRNKLGVALDLSQPADRERLLGLLEHADALVENFRIGTMERWGLGFDALHARFPRLVVCRVSGFGADGPLGALPGYDAAVQAFTGLMSVNGEAGGPPLRIGVPIVDLVTGLNAALGVLMALRERDASGKGQLVEATLFDSALSILHPHTPNYFHSGREPVRTGNAHPNVTPYDRFRTGTVDIFVAVGNNGQFAALCAELGAPAWPDDPRFADNRARNANRAALRALLEARFAAHDGAALADRLIRRGVPCAPVLGLAAALDHPHTAHRAMRVELGDHRGIASPIKLGRTPATYRLPPPALNEHAQQVFAPVDERAS</sequence>
<dbReference type="Gene3D" id="3.30.1540.10">
    <property type="entry name" value="formyl-coa transferase, domain 3"/>
    <property type="match status" value="1"/>
</dbReference>
<dbReference type="GO" id="GO:0008410">
    <property type="term" value="F:CoA-transferase activity"/>
    <property type="evidence" value="ECO:0007669"/>
    <property type="project" value="TreeGrafter"/>
</dbReference>
<dbReference type="PANTHER" id="PTHR48207:SF3">
    <property type="entry name" value="SUCCINATE--HYDROXYMETHYLGLUTARATE COA-TRANSFERASE"/>
    <property type="match status" value="1"/>
</dbReference>
<dbReference type="InterPro" id="IPR044855">
    <property type="entry name" value="CoA-Trfase_III_dom3_sf"/>
</dbReference>
<dbReference type="Pfam" id="PF02515">
    <property type="entry name" value="CoA_transf_3"/>
    <property type="match status" value="1"/>
</dbReference>